<dbReference type="EC" id="1.1.1.169" evidence="3 10"/>
<evidence type="ECO:0000256" key="10">
    <source>
        <dbReference type="RuleBase" id="RU362068"/>
    </source>
</evidence>
<dbReference type="PANTHER" id="PTHR21708">
    <property type="entry name" value="PROBABLE 2-DEHYDROPANTOATE 2-REDUCTASE"/>
    <property type="match status" value="1"/>
</dbReference>
<dbReference type="NCBIfam" id="TIGR00745">
    <property type="entry name" value="apbA_panE"/>
    <property type="match status" value="1"/>
</dbReference>
<dbReference type="GO" id="GO:0015940">
    <property type="term" value="P:pantothenate biosynthetic process"/>
    <property type="evidence" value="ECO:0007669"/>
    <property type="project" value="UniProtKB-UniPathway"/>
</dbReference>
<evidence type="ECO:0000256" key="2">
    <source>
        <dbReference type="ARBA" id="ARBA00007870"/>
    </source>
</evidence>
<dbReference type="UniPathway" id="UPA00028">
    <property type="reaction ID" value="UER00004"/>
</dbReference>
<evidence type="ECO:0000313" key="14">
    <source>
        <dbReference type="Proteomes" id="UP000537141"/>
    </source>
</evidence>
<dbReference type="RefSeq" id="WP_184422689.1">
    <property type="nucleotide sequence ID" value="NZ_AP027362.1"/>
</dbReference>
<dbReference type="InterPro" id="IPR008927">
    <property type="entry name" value="6-PGluconate_DH-like_C_sf"/>
</dbReference>
<feature type="domain" description="Ketopantoate reductase C-terminal" evidence="12">
    <location>
        <begin position="189"/>
        <end position="311"/>
    </location>
</feature>
<dbReference type="InterPro" id="IPR013752">
    <property type="entry name" value="KPA_reductase"/>
</dbReference>
<keyword evidence="5 10" id="KW-0566">Pantothenate biosynthesis</keyword>
<evidence type="ECO:0000256" key="4">
    <source>
        <dbReference type="ARBA" id="ARBA00019465"/>
    </source>
</evidence>
<dbReference type="Proteomes" id="UP000537141">
    <property type="component" value="Unassembled WGS sequence"/>
</dbReference>
<sequence>MRYLIFGTGAIGGYFGGRLLQHKTHQQVDFIARGKQLSAIKSNGLALKSINGNTLLSTINVSEKINDNIQYDVIFIAVKSYQLKQAVAEIIRACGKKTVVIPLLNGIDIDNKLIAYGLTSKQIVNGFANIICNVNDYGIIEHIGGDPHITLGVKKGLHNQQAINRLTPIIENVAQDLKRAQVNVSIKDDISDAVWAKYLFVSPWAAISSLVEQPLSQIRSNPQCYLLLQQLLDEYVLIAKADGVTVAPRLLENIKKGLEHLPPESTTSMQNDVEQGRATEFDTLVASAFHLSEKHKLSSPILTWCYSCLAVKVNAGYNNYK</sequence>
<dbReference type="GO" id="GO:0008677">
    <property type="term" value="F:2-dehydropantoate 2-reductase activity"/>
    <property type="evidence" value="ECO:0007669"/>
    <property type="project" value="UniProtKB-EC"/>
</dbReference>
<evidence type="ECO:0000259" key="11">
    <source>
        <dbReference type="Pfam" id="PF02558"/>
    </source>
</evidence>
<evidence type="ECO:0000256" key="9">
    <source>
        <dbReference type="ARBA" id="ARBA00048793"/>
    </source>
</evidence>
<dbReference type="SUPFAM" id="SSF48179">
    <property type="entry name" value="6-phosphogluconate dehydrogenase C-terminal domain-like"/>
    <property type="match status" value="1"/>
</dbReference>
<evidence type="ECO:0000313" key="13">
    <source>
        <dbReference type="EMBL" id="MBB6542255.1"/>
    </source>
</evidence>
<dbReference type="GO" id="GO:0005737">
    <property type="term" value="C:cytoplasm"/>
    <property type="evidence" value="ECO:0007669"/>
    <property type="project" value="TreeGrafter"/>
</dbReference>
<evidence type="ECO:0000259" key="12">
    <source>
        <dbReference type="Pfam" id="PF08546"/>
    </source>
</evidence>
<comment type="catalytic activity">
    <reaction evidence="9 10">
        <text>(R)-pantoate + NADP(+) = 2-dehydropantoate + NADPH + H(+)</text>
        <dbReference type="Rhea" id="RHEA:16233"/>
        <dbReference type="ChEBI" id="CHEBI:11561"/>
        <dbReference type="ChEBI" id="CHEBI:15378"/>
        <dbReference type="ChEBI" id="CHEBI:15980"/>
        <dbReference type="ChEBI" id="CHEBI:57783"/>
        <dbReference type="ChEBI" id="CHEBI:58349"/>
        <dbReference type="EC" id="1.1.1.169"/>
    </reaction>
</comment>
<dbReference type="InterPro" id="IPR036291">
    <property type="entry name" value="NAD(P)-bd_dom_sf"/>
</dbReference>
<evidence type="ECO:0000256" key="7">
    <source>
        <dbReference type="ARBA" id="ARBA00023002"/>
    </source>
</evidence>
<comment type="pathway">
    <text evidence="1 10">Cofactor biosynthesis; (R)-pantothenate biosynthesis; (R)-pantoate from 3-methyl-2-oxobutanoate: step 2/2.</text>
</comment>
<dbReference type="AlphaFoldDB" id="A0A7X0NF56"/>
<accession>A0A7X0NF56</accession>
<dbReference type="InterPro" id="IPR013332">
    <property type="entry name" value="KPR_N"/>
</dbReference>
<dbReference type="Gene3D" id="3.40.50.720">
    <property type="entry name" value="NAD(P)-binding Rossmann-like Domain"/>
    <property type="match status" value="1"/>
</dbReference>
<keyword evidence="6 10" id="KW-0521">NADP</keyword>
<organism evidence="13 14">
    <name type="scientific">Thalassotalea piscium</name>
    <dbReference type="NCBI Taxonomy" id="1230533"/>
    <lineage>
        <taxon>Bacteria</taxon>
        <taxon>Pseudomonadati</taxon>
        <taxon>Pseudomonadota</taxon>
        <taxon>Gammaproteobacteria</taxon>
        <taxon>Alteromonadales</taxon>
        <taxon>Colwelliaceae</taxon>
        <taxon>Thalassotalea</taxon>
    </lineage>
</organism>
<comment type="function">
    <text evidence="10">Catalyzes the NADPH-dependent reduction of ketopantoate into pantoic acid.</text>
</comment>
<proteinExistence type="inferred from homology"/>
<feature type="domain" description="Ketopantoate reductase N-terminal" evidence="11">
    <location>
        <begin position="4"/>
        <end position="153"/>
    </location>
</feature>
<dbReference type="SUPFAM" id="SSF51735">
    <property type="entry name" value="NAD(P)-binding Rossmann-fold domains"/>
    <property type="match status" value="1"/>
</dbReference>
<dbReference type="Pfam" id="PF02558">
    <property type="entry name" value="ApbA"/>
    <property type="match status" value="1"/>
</dbReference>
<gene>
    <name evidence="13" type="ORF">HNQ55_000733</name>
</gene>
<comment type="caution">
    <text evidence="13">The sequence shown here is derived from an EMBL/GenBank/DDBJ whole genome shotgun (WGS) entry which is preliminary data.</text>
</comment>
<dbReference type="InterPro" id="IPR003710">
    <property type="entry name" value="ApbA"/>
</dbReference>
<evidence type="ECO:0000256" key="6">
    <source>
        <dbReference type="ARBA" id="ARBA00022857"/>
    </source>
</evidence>
<dbReference type="InterPro" id="IPR013328">
    <property type="entry name" value="6PGD_dom2"/>
</dbReference>
<dbReference type="Pfam" id="PF08546">
    <property type="entry name" value="ApbA_C"/>
    <property type="match status" value="1"/>
</dbReference>
<dbReference type="PANTHER" id="PTHR21708:SF26">
    <property type="entry name" value="2-DEHYDROPANTOATE 2-REDUCTASE"/>
    <property type="match status" value="1"/>
</dbReference>
<keyword evidence="14" id="KW-1185">Reference proteome</keyword>
<evidence type="ECO:0000256" key="5">
    <source>
        <dbReference type="ARBA" id="ARBA00022655"/>
    </source>
</evidence>
<protein>
    <recommendedName>
        <fullName evidence="4 10">2-dehydropantoate 2-reductase</fullName>
        <ecNumber evidence="3 10">1.1.1.169</ecNumber>
    </recommendedName>
    <alternativeName>
        <fullName evidence="8 10">Ketopantoate reductase</fullName>
    </alternativeName>
</protein>
<keyword evidence="7 10" id="KW-0560">Oxidoreductase</keyword>
<evidence type="ECO:0000256" key="3">
    <source>
        <dbReference type="ARBA" id="ARBA00013014"/>
    </source>
</evidence>
<dbReference type="Gene3D" id="1.10.1040.10">
    <property type="entry name" value="N-(1-d-carboxylethyl)-l-norvaline Dehydrogenase, domain 2"/>
    <property type="match status" value="1"/>
</dbReference>
<evidence type="ECO:0000256" key="1">
    <source>
        <dbReference type="ARBA" id="ARBA00004994"/>
    </source>
</evidence>
<reference evidence="13 14" key="1">
    <citation type="submission" date="2020-08" db="EMBL/GenBank/DDBJ databases">
        <title>Genomic Encyclopedia of Type Strains, Phase IV (KMG-IV): sequencing the most valuable type-strain genomes for metagenomic binning, comparative biology and taxonomic classification.</title>
        <authorList>
            <person name="Goeker M."/>
        </authorList>
    </citation>
    <scope>NUCLEOTIDE SEQUENCE [LARGE SCALE GENOMIC DNA]</scope>
    <source>
        <strain evidence="13 14">DSM 26287</strain>
    </source>
</reference>
<dbReference type="InterPro" id="IPR051402">
    <property type="entry name" value="KPR-Related"/>
</dbReference>
<name>A0A7X0NF56_9GAMM</name>
<evidence type="ECO:0000256" key="8">
    <source>
        <dbReference type="ARBA" id="ARBA00032024"/>
    </source>
</evidence>
<dbReference type="EMBL" id="JACHHU010000003">
    <property type="protein sequence ID" value="MBB6542255.1"/>
    <property type="molecule type" value="Genomic_DNA"/>
</dbReference>
<comment type="similarity">
    <text evidence="2 10">Belongs to the ketopantoate reductase family.</text>
</comment>